<evidence type="ECO:0000259" key="1">
    <source>
        <dbReference type="Pfam" id="PF05117"/>
    </source>
</evidence>
<protein>
    <submittedName>
        <fullName evidence="2">DUF695 domain-containing protein</fullName>
    </submittedName>
</protein>
<feature type="domain" description="DUF695" evidence="1">
    <location>
        <begin position="259"/>
        <end position="353"/>
    </location>
</feature>
<reference evidence="2 3" key="1">
    <citation type="submission" date="2023-05" db="EMBL/GenBank/DDBJ databases">
        <title>Novel species of genus Flectobacillus isolated from stream in China.</title>
        <authorList>
            <person name="Lu H."/>
        </authorList>
    </citation>
    <scope>NUCLEOTIDE SEQUENCE [LARGE SCALE GENOMIC DNA]</scope>
    <source>
        <strain evidence="2 3">KCTC 42575</strain>
    </source>
</reference>
<keyword evidence="3" id="KW-1185">Reference proteome</keyword>
<dbReference type="RefSeq" id="WP_283346196.1">
    <property type="nucleotide sequence ID" value="NZ_JASHIF010000023.1"/>
</dbReference>
<comment type="caution">
    <text evidence="2">The sequence shown here is derived from an EMBL/GenBank/DDBJ whole genome shotgun (WGS) entry which is preliminary data.</text>
</comment>
<dbReference type="EMBL" id="JASHIF010000023">
    <property type="protein sequence ID" value="MDI9861847.1"/>
    <property type="molecule type" value="Genomic_DNA"/>
</dbReference>
<gene>
    <name evidence="2" type="ORF">QM524_21680</name>
</gene>
<dbReference type="InterPro" id="IPR016097">
    <property type="entry name" value="DUF695"/>
</dbReference>
<sequence length="363" mass="42580">MALNSLTNPLQKQYQEFWNWFQKYHETFYQAVKTEQNIDEDFFSKLSPKLDTIKEGIFYLSGMLDDNTAELVLTADGSLLNIAFVEDLVETAPNLKGWKFTALKPAMENEDFTINMGDLSFGKHNIHFYPIEHSDYPDQVDLCFVYENFEEENVEESNNGIFLFLDNFLGELEFATQIDNVQIVSPHEVDPTQELIPISKLKAYLNWRNTEFVEKYEGLQYDTENDDYGTLEQEFESGDKLYAVIDTTLLNWDATASHPWMATITFKYEGENGMPNEKQYEKLELIHGEMMAALPDFEGYLMLCRVTSRNDRDVFLACKDFRKPSKVFYELSQKYGLEFEIEYQISKDKYWQALDYFRSFQGQ</sequence>
<dbReference type="Pfam" id="PF05117">
    <property type="entry name" value="DUF695"/>
    <property type="match status" value="1"/>
</dbReference>
<accession>A0ABT6YE31</accession>
<organism evidence="2 3">
    <name type="scientific">Flectobacillus roseus</name>
    <dbReference type="NCBI Taxonomy" id="502259"/>
    <lineage>
        <taxon>Bacteria</taxon>
        <taxon>Pseudomonadati</taxon>
        <taxon>Bacteroidota</taxon>
        <taxon>Cytophagia</taxon>
        <taxon>Cytophagales</taxon>
        <taxon>Flectobacillaceae</taxon>
        <taxon>Flectobacillus</taxon>
    </lineage>
</organism>
<proteinExistence type="predicted"/>
<dbReference type="Proteomes" id="UP001236507">
    <property type="component" value="Unassembled WGS sequence"/>
</dbReference>
<evidence type="ECO:0000313" key="3">
    <source>
        <dbReference type="Proteomes" id="UP001236507"/>
    </source>
</evidence>
<evidence type="ECO:0000313" key="2">
    <source>
        <dbReference type="EMBL" id="MDI9861847.1"/>
    </source>
</evidence>
<name>A0ABT6YE31_9BACT</name>